<proteinExistence type="predicted"/>
<gene>
    <name evidence="1" type="ORF">BV22DRAFT_1034908</name>
</gene>
<protein>
    <submittedName>
        <fullName evidence="1">Uncharacterized protein</fullName>
    </submittedName>
</protein>
<dbReference type="EMBL" id="MU266419">
    <property type="protein sequence ID" value="KAH7924676.1"/>
    <property type="molecule type" value="Genomic_DNA"/>
</dbReference>
<dbReference type="Proteomes" id="UP000790709">
    <property type="component" value="Unassembled WGS sequence"/>
</dbReference>
<reference evidence="1" key="1">
    <citation type="journal article" date="2021" name="New Phytol.">
        <title>Evolutionary innovations through gain and loss of genes in the ectomycorrhizal Boletales.</title>
        <authorList>
            <person name="Wu G."/>
            <person name="Miyauchi S."/>
            <person name="Morin E."/>
            <person name="Kuo A."/>
            <person name="Drula E."/>
            <person name="Varga T."/>
            <person name="Kohler A."/>
            <person name="Feng B."/>
            <person name="Cao Y."/>
            <person name="Lipzen A."/>
            <person name="Daum C."/>
            <person name="Hundley H."/>
            <person name="Pangilinan J."/>
            <person name="Johnson J."/>
            <person name="Barry K."/>
            <person name="LaButti K."/>
            <person name="Ng V."/>
            <person name="Ahrendt S."/>
            <person name="Min B."/>
            <person name="Choi I.G."/>
            <person name="Park H."/>
            <person name="Plett J.M."/>
            <person name="Magnuson J."/>
            <person name="Spatafora J.W."/>
            <person name="Nagy L.G."/>
            <person name="Henrissat B."/>
            <person name="Grigoriev I.V."/>
            <person name="Yang Z.L."/>
            <person name="Xu J."/>
            <person name="Martin F.M."/>
        </authorList>
    </citation>
    <scope>NUCLEOTIDE SEQUENCE</scope>
    <source>
        <strain evidence="1">KUC20120723A-06</strain>
    </source>
</reference>
<evidence type="ECO:0000313" key="1">
    <source>
        <dbReference type="EMBL" id="KAH7924676.1"/>
    </source>
</evidence>
<accession>A0ACB8BHI8</accession>
<evidence type="ECO:0000313" key="2">
    <source>
        <dbReference type="Proteomes" id="UP000790709"/>
    </source>
</evidence>
<name>A0ACB8BHI8_9AGAM</name>
<organism evidence="1 2">
    <name type="scientific">Leucogyrophana mollusca</name>
    <dbReference type="NCBI Taxonomy" id="85980"/>
    <lineage>
        <taxon>Eukaryota</taxon>
        <taxon>Fungi</taxon>
        <taxon>Dikarya</taxon>
        <taxon>Basidiomycota</taxon>
        <taxon>Agaricomycotina</taxon>
        <taxon>Agaricomycetes</taxon>
        <taxon>Agaricomycetidae</taxon>
        <taxon>Boletales</taxon>
        <taxon>Boletales incertae sedis</taxon>
        <taxon>Leucogyrophana</taxon>
    </lineage>
</organism>
<keyword evidence="2" id="KW-1185">Reference proteome</keyword>
<sequence>MNTDTSRMYEAYGGHFTSTAIGAPRPSIDTHAAENHPSTANSGVHLESRILQSVPATNFLPHGAYRINRYPPTGHSHPSQVEPARTAITYQCQYDCDASHCHKSVGGTKAEVKQHLRDYHGFRGSNVRVECRWKGCKRLKKMRGDSLARHIVGYHMQASRVRCSRCFGIFSRLDSLRSHMKGTPCEGGNPNGLAI</sequence>
<comment type="caution">
    <text evidence="1">The sequence shown here is derived from an EMBL/GenBank/DDBJ whole genome shotgun (WGS) entry which is preliminary data.</text>
</comment>